<dbReference type="AlphaFoldDB" id="A0A1V9X1V2"/>
<protein>
    <submittedName>
        <fullName evidence="1">Gastric triacylglycerol lipase-like</fullName>
    </submittedName>
</protein>
<reference evidence="1 2" key="1">
    <citation type="journal article" date="2017" name="Gigascience">
        <title>Draft genome of the honey bee ectoparasitic mite, Tropilaelaps mercedesae, is shaped by the parasitic life history.</title>
        <authorList>
            <person name="Dong X."/>
            <person name="Armstrong S.D."/>
            <person name="Xia D."/>
            <person name="Makepeace B.L."/>
            <person name="Darby A.C."/>
            <person name="Kadowaki T."/>
        </authorList>
    </citation>
    <scope>NUCLEOTIDE SEQUENCE [LARGE SCALE GENOMIC DNA]</scope>
    <source>
        <strain evidence="1">Wuxi-XJTLU</strain>
    </source>
</reference>
<accession>A0A1V9X1V2</accession>
<name>A0A1V9X1V2_9ACAR</name>
<keyword evidence="2" id="KW-1185">Reference proteome</keyword>
<sequence>MADRGYDVWLGNVRGNTYGRQHVNISPDDRAFWEFTFDDFIAIDVPTMIDYILEKTGIAADCVSASNSTAIASTFYYRLYGA</sequence>
<dbReference type="SUPFAM" id="SSF53474">
    <property type="entry name" value="alpha/beta-Hydrolases"/>
    <property type="match status" value="1"/>
</dbReference>
<comment type="caution">
    <text evidence="1">The sequence shown here is derived from an EMBL/GenBank/DDBJ whole genome shotgun (WGS) entry which is preliminary data.</text>
</comment>
<gene>
    <name evidence="1" type="ORF">BIW11_13453</name>
</gene>
<dbReference type="Gene3D" id="3.40.50.1820">
    <property type="entry name" value="alpha/beta hydrolase"/>
    <property type="match status" value="1"/>
</dbReference>
<dbReference type="EMBL" id="MNPL01028410">
    <property type="protein sequence ID" value="OQR67559.1"/>
    <property type="molecule type" value="Genomic_DNA"/>
</dbReference>
<proteinExistence type="predicted"/>
<dbReference type="STRING" id="418985.A0A1V9X1V2"/>
<organism evidence="1 2">
    <name type="scientific">Tropilaelaps mercedesae</name>
    <dbReference type="NCBI Taxonomy" id="418985"/>
    <lineage>
        <taxon>Eukaryota</taxon>
        <taxon>Metazoa</taxon>
        <taxon>Ecdysozoa</taxon>
        <taxon>Arthropoda</taxon>
        <taxon>Chelicerata</taxon>
        <taxon>Arachnida</taxon>
        <taxon>Acari</taxon>
        <taxon>Parasitiformes</taxon>
        <taxon>Mesostigmata</taxon>
        <taxon>Gamasina</taxon>
        <taxon>Dermanyssoidea</taxon>
        <taxon>Laelapidae</taxon>
        <taxon>Tropilaelaps</taxon>
    </lineage>
</organism>
<dbReference type="OrthoDB" id="6434424at2759"/>
<dbReference type="Proteomes" id="UP000192247">
    <property type="component" value="Unassembled WGS sequence"/>
</dbReference>
<evidence type="ECO:0000313" key="2">
    <source>
        <dbReference type="Proteomes" id="UP000192247"/>
    </source>
</evidence>
<evidence type="ECO:0000313" key="1">
    <source>
        <dbReference type="EMBL" id="OQR67559.1"/>
    </source>
</evidence>
<dbReference type="PANTHER" id="PTHR11005">
    <property type="entry name" value="LYSOSOMAL ACID LIPASE-RELATED"/>
    <property type="match status" value="1"/>
</dbReference>
<dbReference type="InParanoid" id="A0A1V9X1V2"/>
<dbReference type="InterPro" id="IPR029058">
    <property type="entry name" value="AB_hydrolase_fold"/>
</dbReference>